<dbReference type="AlphaFoldDB" id="A0AAV3Y016"/>
<dbReference type="Proteomes" id="UP000735302">
    <property type="component" value="Unassembled WGS sequence"/>
</dbReference>
<sequence>MSGTDTGDVCESRAKTGVYLMRGTEAGFVCMSGTDTGDVCESRAKTGVYLMRGIEAGFVCMSGTDTGDVCESRAKTSVYLMRGTEIGMIGLSLVPLYKMAQTGVLEKVLDNLPVISDDPHIQDEEYDEKHGVDVAGIVDVQKTGWKEAANVFFGIPHRADLC</sequence>
<name>A0AAV3Y016_9GAST</name>
<proteinExistence type="predicted"/>
<protein>
    <submittedName>
        <fullName evidence="1">Uncharacterized protein</fullName>
    </submittedName>
</protein>
<dbReference type="EMBL" id="BLXT01000383">
    <property type="protein sequence ID" value="GFN76425.1"/>
    <property type="molecule type" value="Genomic_DNA"/>
</dbReference>
<comment type="caution">
    <text evidence="1">The sequence shown here is derived from an EMBL/GenBank/DDBJ whole genome shotgun (WGS) entry which is preliminary data.</text>
</comment>
<evidence type="ECO:0000313" key="2">
    <source>
        <dbReference type="Proteomes" id="UP000735302"/>
    </source>
</evidence>
<gene>
    <name evidence="1" type="ORF">PoB_000293100</name>
</gene>
<reference evidence="1 2" key="1">
    <citation type="journal article" date="2021" name="Elife">
        <title>Chloroplast acquisition without the gene transfer in kleptoplastic sea slugs, Plakobranchus ocellatus.</title>
        <authorList>
            <person name="Maeda T."/>
            <person name="Takahashi S."/>
            <person name="Yoshida T."/>
            <person name="Shimamura S."/>
            <person name="Takaki Y."/>
            <person name="Nagai Y."/>
            <person name="Toyoda A."/>
            <person name="Suzuki Y."/>
            <person name="Arimoto A."/>
            <person name="Ishii H."/>
            <person name="Satoh N."/>
            <person name="Nishiyama T."/>
            <person name="Hasebe M."/>
            <person name="Maruyama T."/>
            <person name="Minagawa J."/>
            <person name="Obokata J."/>
            <person name="Shigenobu S."/>
        </authorList>
    </citation>
    <scope>NUCLEOTIDE SEQUENCE [LARGE SCALE GENOMIC DNA]</scope>
</reference>
<accession>A0AAV3Y016</accession>
<keyword evidence="2" id="KW-1185">Reference proteome</keyword>
<evidence type="ECO:0000313" key="1">
    <source>
        <dbReference type="EMBL" id="GFN76425.1"/>
    </source>
</evidence>
<organism evidence="1 2">
    <name type="scientific">Plakobranchus ocellatus</name>
    <dbReference type="NCBI Taxonomy" id="259542"/>
    <lineage>
        <taxon>Eukaryota</taxon>
        <taxon>Metazoa</taxon>
        <taxon>Spiralia</taxon>
        <taxon>Lophotrochozoa</taxon>
        <taxon>Mollusca</taxon>
        <taxon>Gastropoda</taxon>
        <taxon>Heterobranchia</taxon>
        <taxon>Euthyneura</taxon>
        <taxon>Panpulmonata</taxon>
        <taxon>Sacoglossa</taxon>
        <taxon>Placobranchoidea</taxon>
        <taxon>Plakobranchidae</taxon>
        <taxon>Plakobranchus</taxon>
    </lineage>
</organism>